<dbReference type="GO" id="GO:0004016">
    <property type="term" value="F:adenylate cyclase activity"/>
    <property type="evidence" value="ECO:0007669"/>
    <property type="project" value="UniProtKB-ARBA"/>
</dbReference>
<feature type="non-terminal residue" evidence="2">
    <location>
        <position position="1"/>
    </location>
</feature>
<dbReference type="Gene3D" id="3.30.70.1230">
    <property type="entry name" value="Nucleotide cyclase"/>
    <property type="match status" value="1"/>
</dbReference>
<dbReference type="Proteomes" id="UP000885806">
    <property type="component" value="Unassembled WGS sequence"/>
</dbReference>
<feature type="domain" description="Guanylate cyclase" evidence="1">
    <location>
        <begin position="1"/>
        <end position="33"/>
    </location>
</feature>
<accession>A0A7V5NXS9</accession>
<proteinExistence type="predicted"/>
<evidence type="ECO:0000313" key="2">
    <source>
        <dbReference type="EMBL" id="HHI89252.1"/>
    </source>
</evidence>
<dbReference type="GO" id="GO:0035556">
    <property type="term" value="P:intracellular signal transduction"/>
    <property type="evidence" value="ECO:0007669"/>
    <property type="project" value="InterPro"/>
</dbReference>
<dbReference type="SUPFAM" id="SSF55073">
    <property type="entry name" value="Nucleotide cyclase"/>
    <property type="match status" value="1"/>
</dbReference>
<dbReference type="GO" id="GO:0009190">
    <property type="term" value="P:cyclic nucleotide biosynthetic process"/>
    <property type="evidence" value="ECO:0007669"/>
    <property type="project" value="InterPro"/>
</dbReference>
<comment type="caution">
    <text evidence="2">The sequence shown here is derived from an EMBL/GenBank/DDBJ whole genome shotgun (WGS) entry which is preliminary data.</text>
</comment>
<dbReference type="EMBL" id="DROP01000320">
    <property type="protein sequence ID" value="HHI89252.1"/>
    <property type="molecule type" value="Genomic_DNA"/>
</dbReference>
<dbReference type="InterPro" id="IPR029787">
    <property type="entry name" value="Nucleotide_cyclase"/>
</dbReference>
<evidence type="ECO:0000259" key="1">
    <source>
        <dbReference type="PROSITE" id="PS50125"/>
    </source>
</evidence>
<reference evidence="2" key="1">
    <citation type="journal article" date="2020" name="mSystems">
        <title>Genome- and Community-Level Interaction Insights into Carbon Utilization and Element Cycling Functions of Hydrothermarchaeota in Hydrothermal Sediment.</title>
        <authorList>
            <person name="Zhou Z."/>
            <person name="Liu Y."/>
            <person name="Xu W."/>
            <person name="Pan J."/>
            <person name="Luo Z.H."/>
            <person name="Li M."/>
        </authorList>
    </citation>
    <scope>NUCLEOTIDE SEQUENCE [LARGE SCALE GENOMIC DNA]</scope>
    <source>
        <strain evidence="2">HyVt-538</strain>
    </source>
</reference>
<gene>
    <name evidence="2" type="ORF">ENK01_04785</name>
</gene>
<dbReference type="PROSITE" id="PS50125">
    <property type="entry name" value="GUANYLATE_CYCLASE_2"/>
    <property type="match status" value="1"/>
</dbReference>
<organism evidence="2">
    <name type="scientific">Hellea balneolensis</name>
    <dbReference type="NCBI Taxonomy" id="287478"/>
    <lineage>
        <taxon>Bacteria</taxon>
        <taxon>Pseudomonadati</taxon>
        <taxon>Pseudomonadota</taxon>
        <taxon>Alphaproteobacteria</taxon>
        <taxon>Maricaulales</taxon>
        <taxon>Robiginitomaculaceae</taxon>
        <taxon>Hellea</taxon>
    </lineage>
</organism>
<dbReference type="AlphaFoldDB" id="A0A7V5NXS9"/>
<name>A0A7V5NXS9_9PROT</name>
<sequence>LNTGICCVGNLGSNQRFSYSMIGDAANLASRIEGLTKQYKVPLLVGNSTAKQLAGYALLEADKIRVVGRRTPERVFILLGGPELAASEDFKALANMHRDFLKFYRKQDWDAALALSKKLARKGEALGLAAYYRMMGRRCAAYKDNPPGAGWDGVFEATQK</sequence>
<protein>
    <submittedName>
        <fullName evidence="2">Adenylate/guanylate cyclase domain-containing protein</fullName>
    </submittedName>
</protein>
<dbReference type="InterPro" id="IPR001054">
    <property type="entry name" value="A/G_cyclase"/>
</dbReference>
<dbReference type="Pfam" id="PF00211">
    <property type="entry name" value="Guanylate_cyc"/>
    <property type="match status" value="1"/>
</dbReference>